<feature type="domain" description="DUF7779" evidence="2">
    <location>
        <begin position="740"/>
        <end position="825"/>
    </location>
</feature>
<dbReference type="STRING" id="2010991.A0A3M2SKH6"/>
<sequence length="897" mass="100812">MHLLSWETLAGDADRIKIRLQRDTFVSDYAILSHRWGKPEDEVSYEDMLAGGYEHKKGYAKLIGCCKQARKDGLRHVWVDTCCINKSSSAELSETITSMFSYYERAKMCYAFLDDVSLDDDPQDGVLPPLFSRSVWFTRGWTLQELIAPTHVKFFDASWSFLGYKTDKWLMPTIESVTGIDSIVLNIPATTKVMSIAKKMSWAARRETTRVEDMAYSLMGIFGVYMPPLYGEGTHAFIRLQEAIMKTSNDQTIFAWTSPPATPLGHGFEHVSTMLALSPSQFRESSNFKPLSLGEYNKTLAKGGCKLDYATTNTGLSIRLPIFKIQTVKGLYAAFLACTESEDKVPSAIFLRAGDDTPPGHFWRTNCNNGPIERGGQPWFSLSGRHDLATQDIYVLPRFTSASEQNIEPAWDKLDVEEIKKPTLQRFKSAPQLASTGVLEHLHYVPDPGIHQLKFLHLVRRAVATQQIDRLVDREDLRLRFSRATLPPRNRSFCGRSDVLQGLTDIFFPSKRSATRAPIICTLSGLGGIGKTQTAVEFSHHCLEHHIFDTVLWIQADSHESLIRGFSIIASKFGLAETGASDDAIITAVKMWLSDLDQHTGLPGDMAHSDKWLLVFDNAKDDELLTPFLPWNGPGCVLVTRYSRLWFSTGVEVEDIPMLPFTIQESSDMLKQLTKMDRDFTTVSELLGGFPLALAHTAGLFVQHGLSVDEFTRLYKQNSVSQNSTFVSHDGTSMTLENLVERVSPSSLAVLQAISFLDPDSIRDSILIPSRPLPLPGYPKGVSDLIWCRAELYKYAVITRNANANGLQVHWLLQNVVRRKMDPNERQQALSTAVALLSSFWAKVCPEEMGNGYEPKSWEELKFHVIYLKAYEDEMTDSEDGFSTKTEFLRLVREAGV</sequence>
<protein>
    <submittedName>
        <fullName evidence="4">Uncharacterized protein</fullName>
    </submittedName>
</protein>
<dbReference type="Gene3D" id="3.40.50.300">
    <property type="entry name" value="P-loop containing nucleotide triphosphate hydrolases"/>
    <property type="match status" value="1"/>
</dbReference>
<feature type="domain" description="DUF8212" evidence="3">
    <location>
        <begin position="235"/>
        <end position="328"/>
    </location>
</feature>
<dbReference type="PANTHER" id="PTHR10622">
    <property type="entry name" value="HET DOMAIN-CONTAINING PROTEIN"/>
    <property type="match status" value="1"/>
</dbReference>
<dbReference type="InterPro" id="IPR056681">
    <property type="entry name" value="DUF7779"/>
</dbReference>
<feature type="domain" description="Heterokaryon incompatibility" evidence="1">
    <location>
        <begin position="29"/>
        <end position="116"/>
    </location>
</feature>
<dbReference type="PANTHER" id="PTHR10622:SF10">
    <property type="entry name" value="HET DOMAIN-CONTAINING PROTEIN"/>
    <property type="match status" value="1"/>
</dbReference>
<evidence type="ECO:0000313" key="4">
    <source>
        <dbReference type="EMBL" id="RMJ18034.1"/>
    </source>
</evidence>
<comment type="caution">
    <text evidence="4">The sequence shown here is derived from an EMBL/GenBank/DDBJ whole genome shotgun (WGS) entry which is preliminary data.</text>
</comment>
<dbReference type="InterPro" id="IPR010730">
    <property type="entry name" value="HET"/>
</dbReference>
<name>A0A3M2SKH6_9HYPO</name>
<evidence type="ECO:0000259" key="1">
    <source>
        <dbReference type="Pfam" id="PF06985"/>
    </source>
</evidence>
<evidence type="ECO:0000259" key="2">
    <source>
        <dbReference type="Pfam" id="PF25000"/>
    </source>
</evidence>
<dbReference type="Pfam" id="PF26640">
    <property type="entry name" value="DUF8212"/>
    <property type="match status" value="1"/>
</dbReference>
<dbReference type="OrthoDB" id="6161812at2759"/>
<dbReference type="Proteomes" id="UP000277212">
    <property type="component" value="Unassembled WGS sequence"/>
</dbReference>
<dbReference type="Pfam" id="PF06985">
    <property type="entry name" value="HET"/>
    <property type="match status" value="1"/>
</dbReference>
<dbReference type="EMBL" id="NKUJ01000024">
    <property type="protein sequence ID" value="RMJ18034.1"/>
    <property type="molecule type" value="Genomic_DNA"/>
</dbReference>
<accession>A0A3M2SKH6</accession>
<proteinExistence type="predicted"/>
<evidence type="ECO:0000313" key="5">
    <source>
        <dbReference type="Proteomes" id="UP000277212"/>
    </source>
</evidence>
<evidence type="ECO:0000259" key="3">
    <source>
        <dbReference type="Pfam" id="PF26640"/>
    </source>
</evidence>
<dbReference type="InterPro" id="IPR058525">
    <property type="entry name" value="DUF8212"/>
</dbReference>
<gene>
    <name evidence="4" type="ORF">CDV36_002340</name>
</gene>
<reference evidence="4 5" key="1">
    <citation type="submission" date="2017-06" db="EMBL/GenBank/DDBJ databases">
        <title>Comparative genomic analysis of Ambrosia Fusariam Clade fungi.</title>
        <authorList>
            <person name="Stajich J.E."/>
            <person name="Carrillo J."/>
            <person name="Kijimoto T."/>
            <person name="Eskalen A."/>
            <person name="O'Donnell K."/>
            <person name="Kasson M."/>
        </authorList>
    </citation>
    <scope>NUCLEOTIDE SEQUENCE [LARGE SCALE GENOMIC DNA]</scope>
    <source>
        <strain evidence="4">UCR3666</strain>
    </source>
</reference>
<dbReference type="SUPFAM" id="SSF52540">
    <property type="entry name" value="P-loop containing nucleoside triphosphate hydrolases"/>
    <property type="match status" value="1"/>
</dbReference>
<organism evidence="4 5">
    <name type="scientific">Fusarium kuroshium</name>
    <dbReference type="NCBI Taxonomy" id="2010991"/>
    <lineage>
        <taxon>Eukaryota</taxon>
        <taxon>Fungi</taxon>
        <taxon>Dikarya</taxon>
        <taxon>Ascomycota</taxon>
        <taxon>Pezizomycotina</taxon>
        <taxon>Sordariomycetes</taxon>
        <taxon>Hypocreomycetidae</taxon>
        <taxon>Hypocreales</taxon>
        <taxon>Nectriaceae</taxon>
        <taxon>Fusarium</taxon>
        <taxon>Fusarium solani species complex</taxon>
    </lineage>
</organism>
<keyword evidence="5" id="KW-1185">Reference proteome</keyword>
<dbReference type="Pfam" id="PF25000">
    <property type="entry name" value="DUF7779"/>
    <property type="match status" value="1"/>
</dbReference>
<dbReference type="AlphaFoldDB" id="A0A3M2SKH6"/>
<dbReference type="InterPro" id="IPR027417">
    <property type="entry name" value="P-loop_NTPase"/>
</dbReference>